<protein>
    <submittedName>
        <fullName evidence="1">Uncharacterized protein</fullName>
    </submittedName>
</protein>
<sequence>MADTLFEPKQGCLVVDTVTGDVAEVMEVFDARVVLRPPNGGIEWDRPKDLVREATLSDRLRPRLTQVNRESRR</sequence>
<dbReference type="AlphaFoldDB" id="A0AAU3I749"/>
<proteinExistence type="predicted"/>
<organism evidence="1">
    <name type="scientific">Streptomyces sp. NBC_01393</name>
    <dbReference type="NCBI Taxonomy" id="2903851"/>
    <lineage>
        <taxon>Bacteria</taxon>
        <taxon>Bacillati</taxon>
        <taxon>Actinomycetota</taxon>
        <taxon>Actinomycetes</taxon>
        <taxon>Kitasatosporales</taxon>
        <taxon>Streptomycetaceae</taxon>
        <taxon>Streptomyces</taxon>
    </lineage>
</organism>
<dbReference type="EMBL" id="CP109546">
    <property type="protein sequence ID" value="WTZ13282.1"/>
    <property type="molecule type" value="Genomic_DNA"/>
</dbReference>
<reference evidence="1" key="1">
    <citation type="submission" date="2022-10" db="EMBL/GenBank/DDBJ databases">
        <title>The complete genomes of actinobacterial strains from the NBC collection.</title>
        <authorList>
            <person name="Joergensen T.S."/>
            <person name="Alvarez Arevalo M."/>
            <person name="Sterndorff E.B."/>
            <person name="Faurdal D."/>
            <person name="Vuksanovic O."/>
            <person name="Mourched A.-S."/>
            <person name="Charusanti P."/>
            <person name="Shaw S."/>
            <person name="Blin K."/>
            <person name="Weber T."/>
        </authorList>
    </citation>
    <scope>NUCLEOTIDE SEQUENCE</scope>
    <source>
        <strain evidence="1">NBC_01393</strain>
    </source>
</reference>
<evidence type="ECO:0000313" key="1">
    <source>
        <dbReference type="EMBL" id="WTZ13282.1"/>
    </source>
</evidence>
<name>A0AAU3I749_9ACTN</name>
<gene>
    <name evidence="1" type="ORF">OG699_38150</name>
</gene>
<accession>A0AAU3I749</accession>